<comment type="similarity">
    <text evidence="1">Belongs to the CNKSR family.</text>
</comment>
<dbReference type="InterPro" id="IPR013761">
    <property type="entry name" value="SAM/pointed_sf"/>
</dbReference>
<feature type="domain" description="SAM" evidence="3">
    <location>
        <begin position="1"/>
        <end position="54"/>
    </location>
</feature>
<dbReference type="SUPFAM" id="SSF47769">
    <property type="entry name" value="SAM/Pointed domain"/>
    <property type="match status" value="1"/>
</dbReference>
<dbReference type="InterPro" id="IPR017874">
    <property type="entry name" value="CRIC_domain"/>
</dbReference>
<feature type="domain" description="PDZ" evidence="4">
    <location>
        <begin position="193"/>
        <end position="275"/>
    </location>
</feature>
<sequence>MDDSLQQYVHNFEREKINGEQLLKISHQDLEELGIARIGHQELVLEAVDLLCALNYGVETDNLKNLVLKMRAVTNSLHTATSERRKSPTYETNASSKLPNEFLSFVVELIGAAKSLLAWLDRTPLTGISDFTTTKNKIIQLCLELTTTVQQDCTVYDMEEKILDVSKVLNSICDQTVRTTSDPLMSQSACLEEVQLTNIKPGEGLGMYIKSTYDGLHVITGTTEHSPADMTHKIHAGDEVIQVNQQTVVGWQLKNLVAKLREDPKSVVLLLKKRPTGTSGFTPAPLKNMRWKPPVPQSATSPSKSQSDNSANLSSRKDKPAILDLSKGSESPNSFLDLESHRRYTIGDYDKLSAQPLEVNVQMRPRGRSSSQGKQRPLSMPSDTCLSVADLYAKPLTQGRKGEDLLYRYLSNERIPTIAEEAPGPGSSYKFTAERPAYRIDYSRNSRFLVSADLHNSATIPYQEDLVKKTPMTSTPKRPPAESSLLVSWITRLKLLTH</sequence>
<dbReference type="InterPro" id="IPR051566">
    <property type="entry name" value="CNKSR"/>
</dbReference>
<evidence type="ECO:0000313" key="6">
    <source>
        <dbReference type="EMBL" id="KAI2654733.1"/>
    </source>
</evidence>
<feature type="compositionally biased region" description="Polar residues" evidence="2">
    <location>
        <begin position="297"/>
        <end position="314"/>
    </location>
</feature>
<evidence type="ECO:0000259" key="5">
    <source>
        <dbReference type="PROSITE" id="PS51290"/>
    </source>
</evidence>
<proteinExistence type="inferred from homology"/>
<dbReference type="GO" id="GO:0016301">
    <property type="term" value="F:kinase activity"/>
    <property type="evidence" value="ECO:0007669"/>
    <property type="project" value="UniProtKB-KW"/>
</dbReference>
<evidence type="ECO:0000256" key="1">
    <source>
        <dbReference type="ARBA" id="ARBA00009498"/>
    </source>
</evidence>
<accession>A0ABQ8LYP6</accession>
<dbReference type="Pfam" id="PF10534">
    <property type="entry name" value="CRIC_ras_sig"/>
    <property type="match status" value="1"/>
</dbReference>
<keyword evidence="6" id="KW-0808">Transferase</keyword>
<dbReference type="Pfam" id="PF06663">
    <property type="entry name" value="CNK2_3_dom"/>
    <property type="match status" value="1"/>
</dbReference>
<feature type="region of interest" description="Disordered" evidence="2">
    <location>
        <begin position="278"/>
        <end position="336"/>
    </location>
</feature>
<feature type="domain" description="CRIC" evidence="5">
    <location>
        <begin position="62"/>
        <end position="156"/>
    </location>
</feature>
<protein>
    <submittedName>
        <fullName evidence="6">Connector enhancer of kinase suppressor of ras 3</fullName>
    </submittedName>
</protein>
<dbReference type="Gene3D" id="2.30.42.10">
    <property type="match status" value="1"/>
</dbReference>
<dbReference type="InterPro" id="IPR036034">
    <property type="entry name" value="PDZ_sf"/>
</dbReference>
<dbReference type="SMART" id="SM00228">
    <property type="entry name" value="PDZ"/>
    <property type="match status" value="1"/>
</dbReference>
<dbReference type="Pfam" id="PF00536">
    <property type="entry name" value="SAM_1"/>
    <property type="match status" value="1"/>
</dbReference>
<keyword evidence="6" id="KW-0418">Kinase</keyword>
<dbReference type="PROSITE" id="PS51290">
    <property type="entry name" value="CRIC"/>
    <property type="match status" value="1"/>
</dbReference>
<dbReference type="InterPro" id="IPR001660">
    <property type="entry name" value="SAM"/>
</dbReference>
<dbReference type="EMBL" id="JACTAM010000017">
    <property type="protein sequence ID" value="KAI2654733.1"/>
    <property type="molecule type" value="Genomic_DNA"/>
</dbReference>
<dbReference type="CDD" id="cd06748">
    <property type="entry name" value="PDZ_CNK1_2_3-like"/>
    <property type="match status" value="1"/>
</dbReference>
<evidence type="ECO:0000259" key="3">
    <source>
        <dbReference type="PROSITE" id="PS50105"/>
    </source>
</evidence>
<dbReference type="Gene3D" id="1.10.150.50">
    <property type="entry name" value="Transcription Factor, Ets-1"/>
    <property type="match status" value="1"/>
</dbReference>
<dbReference type="PANTHER" id="PTHR12844">
    <property type="entry name" value="CONNECTOR ENCHANCER OF KINASE SUPPRESSOR OF RAS"/>
    <property type="match status" value="1"/>
</dbReference>
<evidence type="ECO:0000313" key="7">
    <source>
        <dbReference type="Proteomes" id="UP000830375"/>
    </source>
</evidence>
<feature type="region of interest" description="Disordered" evidence="2">
    <location>
        <begin position="357"/>
        <end position="382"/>
    </location>
</feature>
<dbReference type="Proteomes" id="UP000830375">
    <property type="component" value="Unassembled WGS sequence"/>
</dbReference>
<gene>
    <name evidence="6" type="ORF">H4Q32_011517</name>
</gene>
<evidence type="ECO:0000256" key="2">
    <source>
        <dbReference type="SAM" id="MobiDB-lite"/>
    </source>
</evidence>
<dbReference type="PROSITE" id="PS50106">
    <property type="entry name" value="PDZ"/>
    <property type="match status" value="1"/>
</dbReference>
<keyword evidence="7" id="KW-1185">Reference proteome</keyword>
<comment type="caution">
    <text evidence="6">The sequence shown here is derived from an EMBL/GenBank/DDBJ whole genome shotgun (WGS) entry which is preliminary data.</text>
</comment>
<dbReference type="PANTHER" id="PTHR12844:SF17">
    <property type="entry name" value="CONNECTOR ENHANCER OF KINASE SUPPRESSOR OF RAS 3"/>
    <property type="match status" value="1"/>
</dbReference>
<reference evidence="6 7" key="1">
    <citation type="submission" date="2022-01" db="EMBL/GenBank/DDBJ databases">
        <title>A high-quality chromosome-level genome assembly of rohu carp, Labeo rohita.</title>
        <authorList>
            <person name="Arick M.A. II"/>
            <person name="Hsu C.-Y."/>
            <person name="Magbanua Z."/>
            <person name="Pechanova O."/>
            <person name="Grover C."/>
            <person name="Miller E."/>
            <person name="Thrash A."/>
            <person name="Ezzel L."/>
            <person name="Alam S."/>
            <person name="Benzie J."/>
            <person name="Hamilton M."/>
            <person name="Karsi A."/>
            <person name="Lawrence M.L."/>
            <person name="Peterson D.G."/>
        </authorList>
    </citation>
    <scope>NUCLEOTIDE SEQUENCE [LARGE SCALE GENOMIC DNA]</scope>
    <source>
        <strain evidence="7">BAU-BD-2019</strain>
        <tissue evidence="6">Blood</tissue>
    </source>
</reference>
<dbReference type="SMART" id="SM00454">
    <property type="entry name" value="SAM"/>
    <property type="match status" value="1"/>
</dbReference>
<dbReference type="Pfam" id="PF00595">
    <property type="entry name" value="PDZ"/>
    <property type="match status" value="1"/>
</dbReference>
<dbReference type="InterPro" id="IPR010599">
    <property type="entry name" value="CNK2/3_dom"/>
</dbReference>
<evidence type="ECO:0000259" key="4">
    <source>
        <dbReference type="PROSITE" id="PS50106"/>
    </source>
</evidence>
<organism evidence="6 7">
    <name type="scientific">Labeo rohita</name>
    <name type="common">Indian major carp</name>
    <name type="synonym">Cyprinus rohita</name>
    <dbReference type="NCBI Taxonomy" id="84645"/>
    <lineage>
        <taxon>Eukaryota</taxon>
        <taxon>Metazoa</taxon>
        <taxon>Chordata</taxon>
        <taxon>Craniata</taxon>
        <taxon>Vertebrata</taxon>
        <taxon>Euteleostomi</taxon>
        <taxon>Actinopterygii</taxon>
        <taxon>Neopterygii</taxon>
        <taxon>Teleostei</taxon>
        <taxon>Ostariophysi</taxon>
        <taxon>Cypriniformes</taxon>
        <taxon>Cyprinidae</taxon>
        <taxon>Labeoninae</taxon>
        <taxon>Labeonini</taxon>
        <taxon>Labeo</taxon>
    </lineage>
</organism>
<dbReference type="SUPFAM" id="SSF50156">
    <property type="entry name" value="PDZ domain-like"/>
    <property type="match status" value="1"/>
</dbReference>
<dbReference type="InterPro" id="IPR001478">
    <property type="entry name" value="PDZ"/>
</dbReference>
<name>A0ABQ8LYP6_LABRO</name>
<dbReference type="PROSITE" id="PS50105">
    <property type="entry name" value="SAM_DOMAIN"/>
    <property type="match status" value="1"/>
</dbReference>